<comment type="caution">
    <text evidence="1">The sequence shown here is derived from an EMBL/GenBank/DDBJ whole genome shotgun (WGS) entry which is preliminary data.</text>
</comment>
<gene>
    <name evidence="1" type="ORF">ACFPIB_17360</name>
</gene>
<dbReference type="RefSeq" id="WP_378018747.1">
    <property type="nucleotide sequence ID" value="NZ_JBHSKT010000018.1"/>
</dbReference>
<evidence type="ECO:0000313" key="1">
    <source>
        <dbReference type="EMBL" id="MFC5272388.1"/>
    </source>
</evidence>
<reference evidence="2" key="1">
    <citation type="journal article" date="2019" name="Int. J. Syst. Evol. Microbiol.">
        <title>The Global Catalogue of Microorganisms (GCM) 10K type strain sequencing project: providing services to taxonomists for standard genome sequencing and annotation.</title>
        <authorList>
            <consortium name="The Broad Institute Genomics Platform"/>
            <consortium name="The Broad Institute Genome Sequencing Center for Infectious Disease"/>
            <person name="Wu L."/>
            <person name="Ma J."/>
        </authorList>
    </citation>
    <scope>NUCLEOTIDE SEQUENCE [LARGE SCALE GENOMIC DNA]</scope>
    <source>
        <strain evidence="2">KACC 12602</strain>
    </source>
</reference>
<sequence length="228" mass="25814">MRNLVLLSVVIIICSSCCESKSDTSIARISVAETISNLEYLTSTISRKVAKEGYKPFDKKILVSSEKLKGWRNNFLKSRSKTNLLAYSDSIYRYYFYHFNSEDSITIHLSKSKKFVTATSDTSAYLNLFFWTLKAEEAIQEVLVAKIGSTTNSWGFGGQLDVDLNAENLKVGDTLFATFRIPEVVLGEVKYYLDSIFVTELHSSKKIPRTIIQTGPIFIIQTIPKKLF</sequence>
<dbReference type="EMBL" id="JBHSKT010000018">
    <property type="protein sequence ID" value="MFC5272388.1"/>
    <property type="molecule type" value="Genomic_DNA"/>
</dbReference>
<evidence type="ECO:0000313" key="2">
    <source>
        <dbReference type="Proteomes" id="UP001596161"/>
    </source>
</evidence>
<accession>A0ABW0EGQ6</accession>
<name>A0ABW0EGQ6_9BACT</name>
<organism evidence="1 2">
    <name type="scientific">Adhaeribacter terreus</name>
    <dbReference type="NCBI Taxonomy" id="529703"/>
    <lineage>
        <taxon>Bacteria</taxon>
        <taxon>Pseudomonadati</taxon>
        <taxon>Bacteroidota</taxon>
        <taxon>Cytophagia</taxon>
        <taxon>Cytophagales</taxon>
        <taxon>Hymenobacteraceae</taxon>
        <taxon>Adhaeribacter</taxon>
    </lineage>
</organism>
<dbReference type="Proteomes" id="UP001596161">
    <property type="component" value="Unassembled WGS sequence"/>
</dbReference>
<evidence type="ECO:0008006" key="3">
    <source>
        <dbReference type="Google" id="ProtNLM"/>
    </source>
</evidence>
<keyword evidence="2" id="KW-1185">Reference proteome</keyword>
<protein>
    <recommendedName>
        <fullName evidence="3">Lipoprotein</fullName>
    </recommendedName>
</protein>
<proteinExistence type="predicted"/>